<feature type="domain" description="Thioredoxin" evidence="2">
    <location>
        <begin position="33"/>
        <end position="180"/>
    </location>
</feature>
<proteinExistence type="predicted"/>
<sequence length="225" mass="23764">MKRRVATVLLVLVVAAAVATAFLEPAQLSGGEPGPSGPATLLAATAAPAEILIRPHSPVLGAAEAPVTVVEVFDPSCEACRAYYPHVKKILATHPGKVKLVLRYALFHKGSDVAAALLEMARMQGKYESALEALLDRQPEWAAHGAPDLALAARIVQGVGVDVSARKQQEVLGAVQRILQQDTADVNALQIERTPTFFVNGRQLITPSHQALGEAVAAEVAKHAR</sequence>
<dbReference type="SUPFAM" id="SSF52833">
    <property type="entry name" value="Thioredoxin-like"/>
    <property type="match status" value="1"/>
</dbReference>
<keyword evidence="4" id="KW-1185">Reference proteome</keyword>
<dbReference type="InterPro" id="IPR013766">
    <property type="entry name" value="Thioredoxin_domain"/>
</dbReference>
<reference evidence="3" key="1">
    <citation type="submission" date="2020-08" db="EMBL/GenBank/DDBJ databases">
        <title>Ramlibacter sp. GTP1 16S ribosomal RNA gene genome sequencing and assembly.</title>
        <authorList>
            <person name="Kang M."/>
        </authorList>
    </citation>
    <scope>NUCLEOTIDE SEQUENCE</scope>
    <source>
        <strain evidence="3">GTP1</strain>
    </source>
</reference>
<accession>A0A923MDL2</accession>
<evidence type="ECO:0000313" key="3">
    <source>
        <dbReference type="EMBL" id="MBC5767469.1"/>
    </source>
</evidence>
<feature type="chain" id="PRO_5037541321" evidence="1">
    <location>
        <begin position="22"/>
        <end position="225"/>
    </location>
</feature>
<gene>
    <name evidence="3" type="ORF">H8R02_23585</name>
</gene>
<dbReference type="RefSeq" id="WP_187083964.1">
    <property type="nucleotide sequence ID" value="NZ_JACORU010000011.1"/>
</dbReference>
<dbReference type="PROSITE" id="PS51352">
    <property type="entry name" value="THIOREDOXIN_2"/>
    <property type="match status" value="1"/>
</dbReference>
<comment type="caution">
    <text evidence="3">The sequence shown here is derived from an EMBL/GenBank/DDBJ whole genome shotgun (WGS) entry which is preliminary data.</text>
</comment>
<organism evidence="3 4">
    <name type="scientific">Ramlibacter albus</name>
    <dbReference type="NCBI Taxonomy" id="2079448"/>
    <lineage>
        <taxon>Bacteria</taxon>
        <taxon>Pseudomonadati</taxon>
        <taxon>Pseudomonadota</taxon>
        <taxon>Betaproteobacteria</taxon>
        <taxon>Burkholderiales</taxon>
        <taxon>Comamonadaceae</taxon>
        <taxon>Ramlibacter</taxon>
    </lineage>
</organism>
<dbReference type="EMBL" id="JACORU010000011">
    <property type="protein sequence ID" value="MBC5767469.1"/>
    <property type="molecule type" value="Genomic_DNA"/>
</dbReference>
<dbReference type="Gene3D" id="3.40.30.10">
    <property type="entry name" value="Glutaredoxin"/>
    <property type="match status" value="1"/>
</dbReference>
<dbReference type="InterPro" id="IPR036249">
    <property type="entry name" value="Thioredoxin-like_sf"/>
</dbReference>
<keyword evidence="1" id="KW-0732">Signal</keyword>
<dbReference type="Proteomes" id="UP000596827">
    <property type="component" value="Unassembled WGS sequence"/>
</dbReference>
<evidence type="ECO:0000313" key="4">
    <source>
        <dbReference type="Proteomes" id="UP000596827"/>
    </source>
</evidence>
<evidence type="ECO:0000256" key="1">
    <source>
        <dbReference type="SAM" id="SignalP"/>
    </source>
</evidence>
<evidence type="ECO:0000259" key="2">
    <source>
        <dbReference type="PROSITE" id="PS51352"/>
    </source>
</evidence>
<protein>
    <submittedName>
        <fullName evidence="3">Thioredoxin domain-containing protein</fullName>
    </submittedName>
</protein>
<dbReference type="Pfam" id="PF13462">
    <property type="entry name" value="Thioredoxin_4"/>
    <property type="match status" value="1"/>
</dbReference>
<dbReference type="AlphaFoldDB" id="A0A923MDL2"/>
<feature type="signal peptide" evidence="1">
    <location>
        <begin position="1"/>
        <end position="21"/>
    </location>
</feature>
<name>A0A923MDL2_9BURK</name>
<dbReference type="InterPro" id="IPR012336">
    <property type="entry name" value="Thioredoxin-like_fold"/>
</dbReference>